<dbReference type="AlphaFoldDB" id="A0A3E4YCS9"/>
<name>A0A3E4YCS9_9FIRM</name>
<proteinExistence type="predicted"/>
<evidence type="ECO:0000313" key="1">
    <source>
        <dbReference type="EMBL" id="RGM72134.1"/>
    </source>
</evidence>
<dbReference type="EMBL" id="QSTP01000005">
    <property type="protein sequence ID" value="RGM72134.1"/>
    <property type="molecule type" value="Genomic_DNA"/>
</dbReference>
<gene>
    <name evidence="1" type="ORF">DXB99_06240</name>
</gene>
<accession>A0A3E4YCS9</accession>
<organism evidence="1 2">
    <name type="scientific">Agathobacter rectalis</name>
    <dbReference type="NCBI Taxonomy" id="39491"/>
    <lineage>
        <taxon>Bacteria</taxon>
        <taxon>Bacillati</taxon>
        <taxon>Bacillota</taxon>
        <taxon>Clostridia</taxon>
        <taxon>Lachnospirales</taxon>
        <taxon>Lachnospiraceae</taxon>
        <taxon>Agathobacter</taxon>
    </lineage>
</organism>
<dbReference type="Proteomes" id="UP000260758">
    <property type="component" value="Unassembled WGS sequence"/>
</dbReference>
<protein>
    <submittedName>
        <fullName evidence="1">Uncharacterized protein</fullName>
    </submittedName>
</protein>
<reference evidence="1 2" key="1">
    <citation type="submission" date="2018-08" db="EMBL/GenBank/DDBJ databases">
        <title>A genome reference for cultivated species of the human gut microbiota.</title>
        <authorList>
            <person name="Zou Y."/>
            <person name="Xue W."/>
            <person name="Luo G."/>
        </authorList>
    </citation>
    <scope>NUCLEOTIDE SEQUENCE [LARGE SCALE GENOMIC DNA]</scope>
    <source>
        <strain evidence="1 2">OM07-13</strain>
    </source>
</reference>
<sequence>MIGKYMYDCYDNDEKPLGIFFEDGTKELLEHHPDVKYVKGMDAVTRLPIWHKLREDGLFSYEPKENNHYDEQNWSYSDFI</sequence>
<evidence type="ECO:0000313" key="2">
    <source>
        <dbReference type="Proteomes" id="UP000260758"/>
    </source>
</evidence>
<dbReference type="RefSeq" id="WP_117718643.1">
    <property type="nucleotide sequence ID" value="NZ_QSTP01000005.1"/>
</dbReference>
<comment type="caution">
    <text evidence="1">The sequence shown here is derived from an EMBL/GenBank/DDBJ whole genome shotgun (WGS) entry which is preliminary data.</text>
</comment>